<dbReference type="Gene3D" id="3.40.50.620">
    <property type="entry name" value="HUPs"/>
    <property type="match status" value="1"/>
</dbReference>
<dbReference type="SUPFAM" id="SSF50715">
    <property type="entry name" value="Ribosomal protein L25-like"/>
    <property type="match status" value="1"/>
</dbReference>
<evidence type="ECO:0000256" key="4">
    <source>
        <dbReference type="ARBA" id="ARBA00022741"/>
    </source>
</evidence>
<dbReference type="InterPro" id="IPR007639">
    <property type="entry name" value="Gln-tRNA-synth_Ib_RNA-bd_N"/>
</dbReference>
<dbReference type="InterPro" id="IPR020058">
    <property type="entry name" value="Glu/Gln-tRNA-synth_Ib_cat-dom"/>
</dbReference>
<keyword evidence="7 10" id="KW-0030">Aminoacyl-tRNA synthetase</keyword>
<evidence type="ECO:0000256" key="5">
    <source>
        <dbReference type="ARBA" id="ARBA00022840"/>
    </source>
</evidence>
<dbReference type="GO" id="GO:0005829">
    <property type="term" value="C:cytosol"/>
    <property type="evidence" value="ECO:0007669"/>
    <property type="project" value="TreeGrafter"/>
</dbReference>
<evidence type="ECO:0000313" key="16">
    <source>
        <dbReference type="EMBL" id="KAJ1722088.1"/>
    </source>
</evidence>
<feature type="region of interest" description="Disordered" evidence="11">
    <location>
        <begin position="174"/>
        <end position="211"/>
    </location>
</feature>
<dbReference type="Gene3D" id="1.10.10.2420">
    <property type="match status" value="1"/>
</dbReference>
<evidence type="ECO:0000256" key="6">
    <source>
        <dbReference type="ARBA" id="ARBA00022917"/>
    </source>
</evidence>
<reference evidence="16" key="1">
    <citation type="submission" date="2022-07" db="EMBL/GenBank/DDBJ databases">
        <title>Phylogenomic reconstructions and comparative analyses of Kickxellomycotina fungi.</title>
        <authorList>
            <person name="Reynolds N.K."/>
            <person name="Stajich J.E."/>
            <person name="Barry K."/>
            <person name="Grigoriev I.V."/>
            <person name="Crous P."/>
            <person name="Smith M.E."/>
        </authorList>
    </citation>
    <scope>NUCLEOTIDE SEQUENCE</scope>
    <source>
        <strain evidence="16">NBRC 32514</strain>
    </source>
</reference>
<evidence type="ECO:0000259" key="13">
    <source>
        <dbReference type="Pfam" id="PF03950"/>
    </source>
</evidence>
<evidence type="ECO:0000256" key="7">
    <source>
        <dbReference type="ARBA" id="ARBA00023146"/>
    </source>
</evidence>
<dbReference type="SUPFAM" id="SSF52374">
    <property type="entry name" value="Nucleotidylyl transferase"/>
    <property type="match status" value="1"/>
</dbReference>
<keyword evidence="5 10" id="KW-0067">ATP-binding</keyword>
<dbReference type="FunFam" id="3.40.50.620:FF:000037">
    <property type="entry name" value="Glutamine--tRNA ligase cytoplasmic"/>
    <property type="match status" value="1"/>
</dbReference>
<comment type="similarity">
    <text evidence="1 10">Belongs to the class-I aminoacyl-tRNA synthetase family.</text>
</comment>
<protein>
    <recommendedName>
        <fullName evidence="2">glutamine--tRNA ligase</fullName>
        <ecNumber evidence="2">6.1.1.18</ecNumber>
    </recommendedName>
    <alternativeName>
        <fullName evidence="8">Glutaminyl-tRNA synthetase</fullName>
    </alternativeName>
</protein>
<keyword evidence="6 10" id="KW-0648">Protein biosynthesis</keyword>
<dbReference type="InterPro" id="IPR020059">
    <property type="entry name" value="Glu/Gln-tRNA-synth_Ib_codon-bd"/>
</dbReference>
<dbReference type="InterPro" id="IPR042558">
    <property type="entry name" value="Gln-tRNA-synth_Ib_RNA-bd_N_1"/>
</dbReference>
<dbReference type="AlphaFoldDB" id="A0A9W7Y0N0"/>
<dbReference type="FunFam" id="1.10.10.2420:FF:000001">
    <property type="entry name" value="Glutamine--tRNA ligase cytoplasmic"/>
    <property type="match status" value="1"/>
</dbReference>
<dbReference type="InterPro" id="IPR000924">
    <property type="entry name" value="Glu/Gln-tRNA-synth"/>
</dbReference>
<dbReference type="EMBL" id="JANBOJ010000131">
    <property type="protein sequence ID" value="KAJ1722088.1"/>
    <property type="molecule type" value="Genomic_DNA"/>
</dbReference>
<proteinExistence type="inferred from homology"/>
<dbReference type="PANTHER" id="PTHR43097">
    <property type="entry name" value="GLUTAMINE-TRNA LIGASE"/>
    <property type="match status" value="1"/>
</dbReference>
<dbReference type="GO" id="GO:0006425">
    <property type="term" value="P:glutaminyl-tRNA aminoacylation"/>
    <property type="evidence" value="ECO:0007669"/>
    <property type="project" value="InterPro"/>
</dbReference>
<feature type="domain" description="Glutamyl/glutaminyl-tRNA synthetase class Ib anti-codon binding" evidence="13">
    <location>
        <begin position="569"/>
        <end position="670"/>
    </location>
</feature>
<dbReference type="InterPro" id="IPR014729">
    <property type="entry name" value="Rossmann-like_a/b/a_fold"/>
</dbReference>
<evidence type="ECO:0000256" key="9">
    <source>
        <dbReference type="ARBA" id="ARBA00048270"/>
    </source>
</evidence>
<keyword evidence="3 10" id="KW-0436">Ligase</keyword>
<feature type="compositionally biased region" description="Basic and acidic residues" evidence="11">
    <location>
        <begin position="176"/>
        <end position="185"/>
    </location>
</feature>
<keyword evidence="17" id="KW-1185">Reference proteome</keyword>
<dbReference type="PRINTS" id="PR00987">
    <property type="entry name" value="TRNASYNTHGLU"/>
</dbReference>
<dbReference type="OrthoDB" id="10250478at2759"/>
<evidence type="ECO:0000259" key="15">
    <source>
        <dbReference type="Pfam" id="PF04558"/>
    </source>
</evidence>
<dbReference type="InterPro" id="IPR020056">
    <property type="entry name" value="Rbsml_bL25/Gln-tRNA_synth_N"/>
</dbReference>
<dbReference type="NCBIfam" id="TIGR00440">
    <property type="entry name" value="glnS"/>
    <property type="match status" value="1"/>
</dbReference>
<sequence length="816" mass="90956">MEALISKFEGLGLAAEKAKEAAGNKKLGPTLSDLIDASGQATFEKAPGMLLYTLGTTVTKEKTPHADYIAKAIASGRIASTEQLSAATKYCAKNDPAADEKAFDAACGVGVVVGDEEIAASVREVIEGARDLLLKDRYRALGRVLGMVKKAPALRWAESGKVKGEFDAQTLALLGPKDERDDPANAKKAAAKKPAAESSNGAAAAAAKPAPEVKRWVPTPLETMFADGDISRLHKAGENPQIKPELTEEHLRATKGMVITRFPPEPNGYLHIGHAKAINVNFGYAKIHGGKCNLRYDDTNPEAEEQEYVDSILDTVRWLGFEPDNILYSSDYFQQLYDLAVDLTRRGLAYVCHCTGEQIHEQRGGENKGERFSCEHRDRPIAESLEEFQKMKDGRYAANEAVLRMKMDMQDGNPQMWDLIAYRILYASHHRTGTEWCIYPTYDYTHCLCDSFENITHSLCTREFTQSRQSYYWLCDALEVYKPVQWEYGRLSVTNTLLSKRKLLKLREAGFIKALDDPRLYTIPALRRRGVPPQAINAFVRELGVSTSSPIISVERLENHIRDCLNEISPRVMAALDPVRVVLTNLPEDHLEMVELPYKPRDESFGSHKVPFTRVLYIDSSDFREVDSPDYYRLAPNKSVGLQGLAHPITCTDIRRNADGSVAEIVCRYENEGKQPKPKTFIQWIADCPKLGSPVRLDEVRIYNPLFKHANPYDETVAPGGWLSDVDPDSLLVYKNAVVEVGLWDLITKFAAAEAGKKDVAEGCYENIRFQFMRMGYFTLDKDTVLTAAAASAATKDDSTKLVANRIVTLKEDPKK</sequence>
<dbReference type="Gene3D" id="2.40.240.10">
    <property type="entry name" value="Ribosomal Protein L25, Chain P"/>
    <property type="match status" value="2"/>
</dbReference>
<dbReference type="InterPro" id="IPR050132">
    <property type="entry name" value="Gln/Glu-tRNA_Ligase"/>
</dbReference>
<dbReference type="GO" id="GO:0005524">
    <property type="term" value="F:ATP binding"/>
    <property type="evidence" value="ECO:0007669"/>
    <property type="project" value="UniProtKB-KW"/>
</dbReference>
<dbReference type="Proteomes" id="UP001149813">
    <property type="component" value="Unassembled WGS sequence"/>
</dbReference>
<gene>
    <name evidence="16" type="primary">GLN4</name>
    <name evidence="16" type="ORF">LPJ53_003457</name>
</gene>
<comment type="catalytic activity">
    <reaction evidence="9">
        <text>tRNA(Gln) + L-glutamine + ATP = L-glutaminyl-tRNA(Gln) + AMP + diphosphate</text>
        <dbReference type="Rhea" id="RHEA:20121"/>
        <dbReference type="Rhea" id="RHEA-COMP:9662"/>
        <dbReference type="Rhea" id="RHEA-COMP:9681"/>
        <dbReference type="ChEBI" id="CHEBI:30616"/>
        <dbReference type="ChEBI" id="CHEBI:33019"/>
        <dbReference type="ChEBI" id="CHEBI:58359"/>
        <dbReference type="ChEBI" id="CHEBI:78442"/>
        <dbReference type="ChEBI" id="CHEBI:78521"/>
        <dbReference type="ChEBI" id="CHEBI:456215"/>
        <dbReference type="EC" id="6.1.1.18"/>
    </reaction>
</comment>
<evidence type="ECO:0000259" key="12">
    <source>
        <dbReference type="Pfam" id="PF00749"/>
    </source>
</evidence>
<organism evidence="16 17">
    <name type="scientific">Coemansia erecta</name>
    <dbReference type="NCBI Taxonomy" id="147472"/>
    <lineage>
        <taxon>Eukaryota</taxon>
        <taxon>Fungi</taxon>
        <taxon>Fungi incertae sedis</taxon>
        <taxon>Zoopagomycota</taxon>
        <taxon>Kickxellomycotina</taxon>
        <taxon>Kickxellomycetes</taxon>
        <taxon>Kickxellales</taxon>
        <taxon>Kickxellaceae</taxon>
        <taxon>Coemansia</taxon>
    </lineage>
</organism>
<dbReference type="EC" id="6.1.1.18" evidence="2"/>
<dbReference type="Pfam" id="PF04558">
    <property type="entry name" value="tRNA_synt_1c_R1"/>
    <property type="match status" value="1"/>
</dbReference>
<evidence type="ECO:0000256" key="8">
    <source>
        <dbReference type="ARBA" id="ARBA00030466"/>
    </source>
</evidence>
<dbReference type="Pfam" id="PF00749">
    <property type="entry name" value="tRNA-synt_1c"/>
    <property type="match status" value="1"/>
</dbReference>
<feature type="domain" description="Glutamyl/glutaminyl-tRNA synthetase class Ib catalytic" evidence="12">
    <location>
        <begin position="258"/>
        <end position="566"/>
    </location>
</feature>
<dbReference type="Gene3D" id="1.10.8.1290">
    <property type="entry name" value="Glutaminyl-tRNA synthetase, non-specific RNA binding region part 1, domain 1"/>
    <property type="match status" value="1"/>
</dbReference>
<evidence type="ECO:0000256" key="1">
    <source>
        <dbReference type="ARBA" id="ARBA00005594"/>
    </source>
</evidence>
<dbReference type="InterPro" id="IPR042559">
    <property type="entry name" value="Gln-tRNA-synth_Ib_RNA-bd_N_2"/>
</dbReference>
<keyword evidence="4 10" id="KW-0547">Nucleotide-binding</keyword>
<evidence type="ECO:0000259" key="14">
    <source>
        <dbReference type="Pfam" id="PF04557"/>
    </source>
</evidence>
<feature type="domain" description="Glutaminyl-tRNA synthetase class Ib non-specific RNA-binding" evidence="15">
    <location>
        <begin position="2"/>
        <end position="158"/>
    </location>
</feature>
<dbReference type="GO" id="GO:0004819">
    <property type="term" value="F:glutamine-tRNA ligase activity"/>
    <property type="evidence" value="ECO:0007669"/>
    <property type="project" value="UniProtKB-EC"/>
</dbReference>
<evidence type="ECO:0000256" key="2">
    <source>
        <dbReference type="ARBA" id="ARBA00012836"/>
    </source>
</evidence>
<evidence type="ECO:0000256" key="11">
    <source>
        <dbReference type="SAM" id="MobiDB-lite"/>
    </source>
</evidence>
<evidence type="ECO:0000313" key="17">
    <source>
        <dbReference type="Proteomes" id="UP001149813"/>
    </source>
</evidence>
<dbReference type="PROSITE" id="PS00178">
    <property type="entry name" value="AA_TRNA_LIGASE_I"/>
    <property type="match status" value="1"/>
</dbReference>
<evidence type="ECO:0000256" key="3">
    <source>
        <dbReference type="ARBA" id="ARBA00022598"/>
    </source>
</evidence>
<dbReference type="FunFam" id="1.10.8.1290:FF:000002">
    <property type="entry name" value="Glutamine--tRNA ligase cytoplasmic"/>
    <property type="match status" value="1"/>
</dbReference>
<name>A0A9W7Y0N0_9FUNG</name>
<dbReference type="FunFam" id="3.90.800.10:FF:000001">
    <property type="entry name" value="Glutamine--tRNA ligase"/>
    <property type="match status" value="1"/>
</dbReference>
<feature type="compositionally biased region" description="Low complexity" evidence="11">
    <location>
        <begin position="186"/>
        <end position="210"/>
    </location>
</feature>
<dbReference type="InterPro" id="IPR001412">
    <property type="entry name" value="aa-tRNA-synth_I_CS"/>
</dbReference>
<comment type="caution">
    <text evidence="16">The sequence shown here is derived from an EMBL/GenBank/DDBJ whole genome shotgun (WGS) entry which is preliminary data.</text>
</comment>
<dbReference type="Pfam" id="PF04557">
    <property type="entry name" value="tRNA_synt_1c_R2"/>
    <property type="match status" value="1"/>
</dbReference>
<accession>A0A9W7Y0N0</accession>
<dbReference type="InterPro" id="IPR007638">
    <property type="entry name" value="Gln-tRNA-synth_Ib_RNA-bd_2"/>
</dbReference>
<dbReference type="InterPro" id="IPR011035">
    <property type="entry name" value="Ribosomal_bL25/Gln-tRNA_synth"/>
</dbReference>
<dbReference type="Pfam" id="PF03950">
    <property type="entry name" value="tRNA-synt_1c_C"/>
    <property type="match status" value="1"/>
</dbReference>
<evidence type="ECO:0000256" key="10">
    <source>
        <dbReference type="RuleBase" id="RU363037"/>
    </source>
</evidence>
<dbReference type="FunFam" id="2.40.240.10:FF:000007">
    <property type="entry name" value="Glutamine--tRNA ligase"/>
    <property type="match status" value="1"/>
</dbReference>
<dbReference type="InterPro" id="IPR004514">
    <property type="entry name" value="Gln-tRNA-synth"/>
</dbReference>
<feature type="domain" description="Glutaminyl-tRNA synthetase class Ib non-specific RNA-binding" evidence="14">
    <location>
        <begin position="162"/>
        <end position="250"/>
    </location>
</feature>
<dbReference type="PANTHER" id="PTHR43097:SF4">
    <property type="entry name" value="GLUTAMINE--TRNA LIGASE"/>
    <property type="match status" value="1"/>
</dbReference>